<feature type="region of interest" description="Disordered" evidence="1">
    <location>
        <begin position="480"/>
        <end position="579"/>
    </location>
</feature>
<organism evidence="2 3">
    <name type="scientific">Mesomycoplasma flocculare ATCC 27399</name>
    <dbReference type="NCBI Taxonomy" id="743971"/>
    <lineage>
        <taxon>Bacteria</taxon>
        <taxon>Bacillati</taxon>
        <taxon>Mycoplasmatota</taxon>
        <taxon>Mycoplasmoidales</taxon>
        <taxon>Metamycoplasmataceae</taxon>
        <taxon>Mesomycoplasma</taxon>
    </lineage>
</organism>
<keyword evidence="3" id="KW-1185">Reference proteome</keyword>
<feature type="compositionally biased region" description="Basic and acidic residues" evidence="1">
    <location>
        <begin position="263"/>
        <end position="283"/>
    </location>
</feature>
<protein>
    <submittedName>
        <fullName evidence="2">p102/LppT family protein</fullName>
    </submittedName>
</protein>
<feature type="region of interest" description="Disordered" evidence="1">
    <location>
        <begin position="906"/>
        <end position="930"/>
    </location>
</feature>
<accession>A0A0A8E6Z7</accession>
<evidence type="ECO:0000256" key="1">
    <source>
        <dbReference type="SAM" id="MobiDB-lite"/>
    </source>
</evidence>
<feature type="region of interest" description="Disordered" evidence="1">
    <location>
        <begin position="234"/>
        <end position="306"/>
    </location>
</feature>
<dbReference type="PANTHER" id="PTHR21523">
    <property type="match status" value="1"/>
</dbReference>
<feature type="compositionally biased region" description="Low complexity" evidence="1">
    <location>
        <begin position="519"/>
        <end position="559"/>
    </location>
</feature>
<proteinExistence type="predicted"/>
<dbReference type="NCBIfam" id="NF038058">
    <property type="entry name" value="adhes_P110_Nter"/>
    <property type="match status" value="1"/>
</dbReference>
<feature type="compositionally biased region" description="Basic and acidic residues" evidence="1">
    <location>
        <begin position="292"/>
        <end position="306"/>
    </location>
</feature>
<sequence>MNKQIRNKALIVLAGLSFIGITAGVGIGIQRSALNSSYLAQFDNDKSESELKPPINDAELAGVVSHFALKDEWAKISASQAFKLHKDPLYAFRLSQAVDFSKIDKKFSHLFFDIQVNEATKVEGNAIKNLTVFVFDAKTKKEIATRAFNAELSGFSSVEKEDFIENFLADSSTYELDKDLLKTQFGTEAVFPSAFSIKFQNQFLEYLRKNSPDSFAPAKTVKVSMLTNFNNQFQQQEGESSSDNNNASNTNGKNGETSSSSKDQNEKNAEKSSKDQQDSKLVPKPENANSAPKKEDSAPKKEEQANKKLVVSNEMLAKALVETVKAFGGLKLVAASGLQNLIPNNYILLPVASQKSLVKLDVNDETGTAKLSVKLLDNNSQEKLMQLQINGLSSIGEIKDSISKKVLKNQSAYLNLKPQVQDYLRKHPTKKISDLISSFSGAKLTEFKKQFEKGLGNETNNSASGLDTEKSFLEKLFKEKEESQKPAQAKPASPKPEISKTEAAKPETAKPETTKPETTKPVAAKPEATKPVAAKPEATKPVAAKPEAAKPVAAKPETTSSTSSQEKNQPKKEAPRLLDKQVNKDLVTLFDIYGKDYNSLPKDKNDKLIYPSDITFWFDLKKETAEYQNYQFSFSLPETSTNSNSDKVTLNLEISTRQNLKLEIPKENRDYIDVPQHLEYIEYDKEGKKIDEQAQQKLLVSKAVQSSLETNAIFKADLRYSAYAFKKWVYPIEIDIKGVKAQQELTRLLVKNYHKTEISTKNSYLLFQSDLDKIFKKANLENYFSLSEQEKTQTKEYLKNALNPISQELEIEIPKQDKENETKSETNKSEPEKPKTEQSEKPKTEQSEKPKTEQSENKTEQAKQANQTNNENSNSNSESSQSAPAAAQKSVQTASLENKVRNFQEDIPTTSSPAPNSSQALAKPAPSPKPVEVKKLGFGDYLVKYLDLFSTFKTEAGQKLAIISEYVPQERNYNFVFKVFDSENDELAAVKFQLHGVNKTNIAIANTMPYAPQIFLDGRSGLEYKKTDKNQTYISSITSINNTKVSYIANTDGKDPDPDAKALKERLDQYFKDEKLQIQKNEVSQNQTSLPSNENLLTTEGLRLNSPLVYDYKRANPQEYVASRQNVATTTLTKGVLYLVFQPEKGLTKNKSNPYKLLSTTTAHSSSTYGLSNLELEYKGYNTLKLNWKVMGAKPVNNEFELVFPPKVNEKQLNESLTFSILQDGTKATTGSDAQQQKLTIVQTNPEHSESLENYLGKTWILELEVHETSAIITIIPEQHNTEGKLKMWKSEIKLQKEQLDPDLGNIFGRGFDYGQIGDTINQDSSSSSNPSERAGITLKAFAVFKDDRLLKDPKAKTKIRHSFIEQYFNDFKN</sequence>
<evidence type="ECO:0000313" key="2">
    <source>
        <dbReference type="EMBL" id="AJC49739.1"/>
    </source>
</evidence>
<dbReference type="KEGG" id="mfq:MYF_00955"/>
<gene>
    <name evidence="2" type="ORF">MYF_00955</name>
</gene>
<dbReference type="PANTHER" id="PTHR21523:SF47">
    <property type="entry name" value="SALIVARY GLUE PROTEIN SGS-3"/>
    <property type="match status" value="1"/>
</dbReference>
<dbReference type="HOGENOM" id="CLU_266169_0_0_14"/>
<feature type="compositionally biased region" description="Low complexity" evidence="1">
    <location>
        <begin position="485"/>
        <end position="496"/>
    </location>
</feature>
<dbReference type="EMBL" id="CP007585">
    <property type="protein sequence ID" value="AJC49739.1"/>
    <property type="molecule type" value="Genomic_DNA"/>
</dbReference>
<reference evidence="2 3" key="1">
    <citation type="journal article" date="2015" name="Genome Announc.">
        <title>Complete Genome Sequence of Mycoplasma flocculare Strain Ms42T (ATCC 27399T).</title>
        <authorList>
            <person name="Calcutt M.J."/>
            <person name="Foecking M.F."/>
            <person name="Heidari M.B."/>
            <person name="McIntosh M.A."/>
        </authorList>
    </citation>
    <scope>NUCLEOTIDE SEQUENCE [LARGE SCALE GENOMIC DNA]</scope>
    <source>
        <strain evidence="3">ATCC 27399</strain>
    </source>
</reference>
<feature type="compositionally biased region" description="Basic and acidic residues" evidence="1">
    <location>
        <begin position="497"/>
        <end position="518"/>
    </location>
</feature>
<evidence type="ECO:0000313" key="3">
    <source>
        <dbReference type="Proteomes" id="UP000031129"/>
    </source>
</evidence>
<dbReference type="STRING" id="743971.MYF_00955"/>
<dbReference type="Proteomes" id="UP000031129">
    <property type="component" value="Chromosome"/>
</dbReference>
<feature type="compositionally biased region" description="Polar residues" evidence="1">
    <location>
        <begin position="907"/>
        <end position="920"/>
    </location>
</feature>
<name>A0A0A8E6Z7_MESFC</name>
<dbReference type="RefSeq" id="WP_039387531.1">
    <property type="nucleotide sequence ID" value="NZ_CP007585.1"/>
</dbReference>
<feature type="compositionally biased region" description="Low complexity" evidence="1">
    <location>
        <begin position="864"/>
        <end position="888"/>
    </location>
</feature>
<feature type="compositionally biased region" description="Low complexity" evidence="1">
    <location>
        <begin position="234"/>
        <end position="256"/>
    </location>
</feature>
<feature type="compositionally biased region" description="Basic and acidic residues" evidence="1">
    <location>
        <begin position="812"/>
        <end position="861"/>
    </location>
</feature>
<feature type="region of interest" description="Disordered" evidence="1">
    <location>
        <begin position="809"/>
        <end position="893"/>
    </location>
</feature>
<feature type="compositionally biased region" description="Basic and acidic residues" evidence="1">
    <location>
        <begin position="568"/>
        <end position="579"/>
    </location>
</feature>